<dbReference type="SUPFAM" id="SSF56112">
    <property type="entry name" value="Protein kinase-like (PK-like)"/>
    <property type="match status" value="1"/>
</dbReference>
<keyword evidence="4 9" id="KW-0547">Nucleotide-binding</keyword>
<keyword evidence="2 13" id="KW-0723">Serine/threonine-protein kinase</keyword>
<dbReference type="EC" id="2.7.11.1" evidence="1"/>
<evidence type="ECO:0000256" key="9">
    <source>
        <dbReference type="PROSITE-ProRule" id="PRU10141"/>
    </source>
</evidence>
<dbReference type="PANTHER" id="PTHR43289">
    <property type="entry name" value="MITOGEN-ACTIVATED PROTEIN KINASE KINASE KINASE 20-RELATED"/>
    <property type="match status" value="1"/>
</dbReference>
<gene>
    <name evidence="13" type="ORF">SAMN05421869_12036</name>
</gene>
<evidence type="ECO:0000256" key="8">
    <source>
        <dbReference type="ARBA" id="ARBA00048679"/>
    </source>
</evidence>
<evidence type="ECO:0000256" key="2">
    <source>
        <dbReference type="ARBA" id="ARBA00022527"/>
    </source>
</evidence>
<keyword evidence="11" id="KW-1133">Transmembrane helix</keyword>
<name>A0A1G9FQ21_9ACTN</name>
<feature type="region of interest" description="Disordered" evidence="10">
    <location>
        <begin position="341"/>
        <end position="432"/>
    </location>
</feature>
<keyword evidence="6 9" id="KW-0067">ATP-binding</keyword>
<feature type="domain" description="Protein kinase" evidence="12">
    <location>
        <begin position="12"/>
        <end position="269"/>
    </location>
</feature>
<evidence type="ECO:0000256" key="4">
    <source>
        <dbReference type="ARBA" id="ARBA00022741"/>
    </source>
</evidence>
<keyword evidence="11" id="KW-0472">Membrane</keyword>
<dbReference type="PROSITE" id="PS00107">
    <property type="entry name" value="PROTEIN_KINASE_ATP"/>
    <property type="match status" value="1"/>
</dbReference>
<dbReference type="PROSITE" id="PS50011">
    <property type="entry name" value="PROTEIN_KINASE_DOM"/>
    <property type="match status" value="1"/>
</dbReference>
<feature type="compositionally biased region" description="Low complexity" evidence="10">
    <location>
        <begin position="351"/>
        <end position="365"/>
    </location>
</feature>
<feature type="compositionally biased region" description="Polar residues" evidence="10">
    <location>
        <begin position="341"/>
        <end position="350"/>
    </location>
</feature>
<dbReference type="PROSITE" id="PS00108">
    <property type="entry name" value="PROTEIN_KINASE_ST"/>
    <property type="match status" value="1"/>
</dbReference>
<dbReference type="Gene3D" id="3.30.200.20">
    <property type="entry name" value="Phosphorylase Kinase, domain 1"/>
    <property type="match status" value="1"/>
</dbReference>
<feature type="binding site" evidence="9">
    <location>
        <position position="41"/>
    </location>
    <ligand>
        <name>ATP</name>
        <dbReference type="ChEBI" id="CHEBI:30616"/>
    </ligand>
</feature>
<dbReference type="InterPro" id="IPR017441">
    <property type="entry name" value="Protein_kinase_ATP_BS"/>
</dbReference>
<dbReference type="GO" id="GO:0004674">
    <property type="term" value="F:protein serine/threonine kinase activity"/>
    <property type="evidence" value="ECO:0007669"/>
    <property type="project" value="UniProtKB-KW"/>
</dbReference>
<dbReference type="SMART" id="SM00220">
    <property type="entry name" value="S_TKc"/>
    <property type="match status" value="1"/>
</dbReference>
<keyword evidence="14" id="KW-1185">Reference proteome</keyword>
<evidence type="ECO:0000256" key="3">
    <source>
        <dbReference type="ARBA" id="ARBA00022679"/>
    </source>
</evidence>
<dbReference type="CDD" id="cd14014">
    <property type="entry name" value="STKc_PknB_like"/>
    <property type="match status" value="1"/>
</dbReference>
<evidence type="ECO:0000256" key="1">
    <source>
        <dbReference type="ARBA" id="ARBA00012513"/>
    </source>
</evidence>
<dbReference type="STRING" id="633440.SAMN05421869_12036"/>
<dbReference type="FunFam" id="3.30.200.20:FF:000035">
    <property type="entry name" value="Serine/threonine protein kinase Stk1"/>
    <property type="match status" value="1"/>
</dbReference>
<evidence type="ECO:0000256" key="6">
    <source>
        <dbReference type="ARBA" id="ARBA00022840"/>
    </source>
</evidence>
<proteinExistence type="predicted"/>
<dbReference type="GO" id="GO:0005524">
    <property type="term" value="F:ATP binding"/>
    <property type="evidence" value="ECO:0007669"/>
    <property type="project" value="UniProtKB-UniRule"/>
</dbReference>
<reference evidence="13 14" key="1">
    <citation type="submission" date="2016-10" db="EMBL/GenBank/DDBJ databases">
        <authorList>
            <person name="de Groot N.N."/>
        </authorList>
    </citation>
    <scope>NUCLEOTIDE SEQUENCE [LARGE SCALE GENOMIC DNA]</scope>
    <source>
        <strain evidence="13 14">CGMCC 4.6533</strain>
    </source>
</reference>
<evidence type="ECO:0000256" key="7">
    <source>
        <dbReference type="ARBA" id="ARBA00047899"/>
    </source>
</evidence>
<comment type="catalytic activity">
    <reaction evidence="8">
        <text>L-seryl-[protein] + ATP = O-phospho-L-seryl-[protein] + ADP + H(+)</text>
        <dbReference type="Rhea" id="RHEA:17989"/>
        <dbReference type="Rhea" id="RHEA-COMP:9863"/>
        <dbReference type="Rhea" id="RHEA-COMP:11604"/>
        <dbReference type="ChEBI" id="CHEBI:15378"/>
        <dbReference type="ChEBI" id="CHEBI:29999"/>
        <dbReference type="ChEBI" id="CHEBI:30616"/>
        <dbReference type="ChEBI" id="CHEBI:83421"/>
        <dbReference type="ChEBI" id="CHEBI:456216"/>
        <dbReference type="EC" id="2.7.11.1"/>
    </reaction>
</comment>
<dbReference type="GO" id="GO:0045717">
    <property type="term" value="P:negative regulation of fatty acid biosynthetic process"/>
    <property type="evidence" value="ECO:0007669"/>
    <property type="project" value="UniProtKB-ARBA"/>
</dbReference>
<dbReference type="OrthoDB" id="308915at2"/>
<evidence type="ECO:0000259" key="12">
    <source>
        <dbReference type="PROSITE" id="PS50011"/>
    </source>
</evidence>
<dbReference type="PANTHER" id="PTHR43289:SF6">
    <property type="entry name" value="SERINE_THREONINE-PROTEIN KINASE NEKL-3"/>
    <property type="match status" value="1"/>
</dbReference>
<dbReference type="Proteomes" id="UP000199202">
    <property type="component" value="Unassembled WGS sequence"/>
</dbReference>
<protein>
    <recommendedName>
        <fullName evidence="1">non-specific serine/threonine protein kinase</fullName>
        <ecNumber evidence="1">2.7.11.1</ecNumber>
    </recommendedName>
</protein>
<accession>A0A1G9FQ21</accession>
<comment type="catalytic activity">
    <reaction evidence="7">
        <text>L-threonyl-[protein] + ATP = O-phospho-L-threonyl-[protein] + ADP + H(+)</text>
        <dbReference type="Rhea" id="RHEA:46608"/>
        <dbReference type="Rhea" id="RHEA-COMP:11060"/>
        <dbReference type="Rhea" id="RHEA-COMP:11605"/>
        <dbReference type="ChEBI" id="CHEBI:15378"/>
        <dbReference type="ChEBI" id="CHEBI:30013"/>
        <dbReference type="ChEBI" id="CHEBI:30616"/>
        <dbReference type="ChEBI" id="CHEBI:61977"/>
        <dbReference type="ChEBI" id="CHEBI:456216"/>
        <dbReference type="EC" id="2.7.11.1"/>
    </reaction>
</comment>
<sequence length="432" mass="45156">MLGAGTTLNDRYVLSDRLGGGGMGEVWRADDTVLGRAVAVKVLMPALNEHPTFTQRFQNEARAMATLRHPGVVDVYDYGVCDVAGRSVSFLVMEYVRGESLDRVLRRGPLGTAETMRLIAEVGDALAAAHAQGIVHRDVKPANLMIRPDGSVALTDFGIAHSASAGQLTATGTMLCSAGYCAPEMATSSEVTPAVDVYALGVVAYECLTGRLPFQGDTPVQIIFKHLNAPVPRLPDSVPPGPRQVVSRALEKTPDARWATMAQMTEATRRAMAAPGALPVPRRRRAMRAVLTIAAAVLVSAAVAGSVWLRPAQPTTSTSEATPTAGQPAVKVSMTTAPARNLTTPAHRQSTPAPTTTAATESPRVTRPPRPTATPGTTTTAPPSTPTTAPTTAEPEPPTAEPTPPGSEEPTAPPTPNKPTGGDIQCIRAPCP</sequence>
<dbReference type="Gene3D" id="1.10.510.10">
    <property type="entry name" value="Transferase(Phosphotransferase) domain 1"/>
    <property type="match status" value="1"/>
</dbReference>
<feature type="compositionally biased region" description="Low complexity" evidence="10">
    <location>
        <begin position="373"/>
        <end position="394"/>
    </location>
</feature>
<evidence type="ECO:0000313" key="13">
    <source>
        <dbReference type="EMBL" id="SDK90501.1"/>
    </source>
</evidence>
<dbReference type="InterPro" id="IPR011009">
    <property type="entry name" value="Kinase-like_dom_sf"/>
</dbReference>
<dbReference type="AlphaFoldDB" id="A0A1G9FQ21"/>
<keyword evidence="3" id="KW-0808">Transferase</keyword>
<feature type="compositionally biased region" description="Pro residues" evidence="10">
    <location>
        <begin position="395"/>
        <end position="417"/>
    </location>
</feature>
<organism evidence="13 14">
    <name type="scientific">Nonomuraea jiangxiensis</name>
    <dbReference type="NCBI Taxonomy" id="633440"/>
    <lineage>
        <taxon>Bacteria</taxon>
        <taxon>Bacillati</taxon>
        <taxon>Actinomycetota</taxon>
        <taxon>Actinomycetes</taxon>
        <taxon>Streptosporangiales</taxon>
        <taxon>Streptosporangiaceae</taxon>
        <taxon>Nonomuraea</taxon>
    </lineage>
</organism>
<dbReference type="Pfam" id="PF00069">
    <property type="entry name" value="Pkinase"/>
    <property type="match status" value="1"/>
</dbReference>
<keyword evidence="5 13" id="KW-0418">Kinase</keyword>
<dbReference type="FunFam" id="1.10.510.10:FF:000021">
    <property type="entry name" value="Serine/threonine protein kinase"/>
    <property type="match status" value="1"/>
</dbReference>
<evidence type="ECO:0000256" key="10">
    <source>
        <dbReference type="SAM" id="MobiDB-lite"/>
    </source>
</evidence>
<dbReference type="InterPro" id="IPR008271">
    <property type="entry name" value="Ser/Thr_kinase_AS"/>
</dbReference>
<feature type="transmembrane region" description="Helical" evidence="11">
    <location>
        <begin position="289"/>
        <end position="309"/>
    </location>
</feature>
<evidence type="ECO:0000256" key="11">
    <source>
        <dbReference type="SAM" id="Phobius"/>
    </source>
</evidence>
<dbReference type="InterPro" id="IPR000719">
    <property type="entry name" value="Prot_kinase_dom"/>
</dbReference>
<dbReference type="EMBL" id="FNDJ01000020">
    <property type="protein sequence ID" value="SDK90501.1"/>
    <property type="molecule type" value="Genomic_DNA"/>
</dbReference>
<dbReference type="RefSeq" id="WP_090942153.1">
    <property type="nucleotide sequence ID" value="NZ_FNDJ01000020.1"/>
</dbReference>
<dbReference type="PRINTS" id="PR01217">
    <property type="entry name" value="PRICHEXTENSN"/>
</dbReference>
<evidence type="ECO:0000256" key="5">
    <source>
        <dbReference type="ARBA" id="ARBA00022777"/>
    </source>
</evidence>
<keyword evidence="11" id="KW-0812">Transmembrane</keyword>
<evidence type="ECO:0000313" key="14">
    <source>
        <dbReference type="Proteomes" id="UP000199202"/>
    </source>
</evidence>